<proteinExistence type="predicted"/>
<name>A0ABT9RD81_9ACTN</name>
<dbReference type="RefSeq" id="WP_306868632.1">
    <property type="nucleotide sequence ID" value="NZ_JAUSRB010000002.1"/>
</dbReference>
<gene>
    <name evidence="1" type="ORF">J2S55_006479</name>
</gene>
<organism evidence="1 2">
    <name type="scientific">Streptosporangium brasiliense</name>
    <dbReference type="NCBI Taxonomy" id="47480"/>
    <lineage>
        <taxon>Bacteria</taxon>
        <taxon>Bacillati</taxon>
        <taxon>Actinomycetota</taxon>
        <taxon>Actinomycetes</taxon>
        <taxon>Streptosporangiales</taxon>
        <taxon>Streptosporangiaceae</taxon>
        <taxon>Streptosporangium</taxon>
    </lineage>
</organism>
<dbReference type="Proteomes" id="UP001230426">
    <property type="component" value="Unassembled WGS sequence"/>
</dbReference>
<dbReference type="Gene3D" id="3.10.180.10">
    <property type="entry name" value="2,3-Dihydroxybiphenyl 1,2-Dioxygenase, domain 1"/>
    <property type="match status" value="1"/>
</dbReference>
<reference evidence="1 2" key="1">
    <citation type="submission" date="2023-07" db="EMBL/GenBank/DDBJ databases">
        <title>Sequencing the genomes of 1000 actinobacteria strains.</title>
        <authorList>
            <person name="Klenk H.-P."/>
        </authorList>
    </citation>
    <scope>NUCLEOTIDE SEQUENCE [LARGE SCALE GENOMIC DNA]</scope>
    <source>
        <strain evidence="1 2">DSM 44109</strain>
    </source>
</reference>
<dbReference type="EMBL" id="JAUSRB010000002">
    <property type="protein sequence ID" value="MDP9867213.1"/>
    <property type="molecule type" value="Genomic_DNA"/>
</dbReference>
<comment type="caution">
    <text evidence="1">The sequence shown here is derived from an EMBL/GenBank/DDBJ whole genome shotgun (WGS) entry which is preliminary data.</text>
</comment>
<dbReference type="InterPro" id="IPR029068">
    <property type="entry name" value="Glyas_Bleomycin-R_OHBP_Dase"/>
</dbReference>
<sequence length="104" mass="11252">MRQTLVVIYTSRLEECRDFYASLGLEFRPEQHGDGPRHHAATLPDGTVFELYPAGEGGETGRLRLGFVAAGATEGAGRRLLRDPDGRVVELQAGDWAAAVPTAE</sequence>
<keyword evidence="2" id="KW-1185">Reference proteome</keyword>
<evidence type="ECO:0000313" key="1">
    <source>
        <dbReference type="EMBL" id="MDP9867213.1"/>
    </source>
</evidence>
<protein>
    <submittedName>
        <fullName evidence="1">Catechol 2,3-dioxygenase-like lactoylglutathione lyase family enzyme</fullName>
    </submittedName>
</protein>
<accession>A0ABT9RD81</accession>
<dbReference type="SUPFAM" id="SSF54593">
    <property type="entry name" value="Glyoxalase/Bleomycin resistance protein/Dihydroxybiphenyl dioxygenase"/>
    <property type="match status" value="1"/>
</dbReference>
<evidence type="ECO:0000313" key="2">
    <source>
        <dbReference type="Proteomes" id="UP001230426"/>
    </source>
</evidence>